<keyword evidence="2" id="KW-0963">Cytoplasm</keyword>
<evidence type="ECO:0000256" key="3">
    <source>
        <dbReference type="ARBA" id="ARBA00022860"/>
    </source>
</evidence>
<evidence type="ECO:0000313" key="5">
    <source>
        <dbReference type="Proteomes" id="UP001374579"/>
    </source>
</evidence>
<dbReference type="GO" id="GO:0007051">
    <property type="term" value="P:spindle organization"/>
    <property type="evidence" value="ECO:0007669"/>
    <property type="project" value="TreeGrafter"/>
</dbReference>
<protein>
    <submittedName>
        <fullName evidence="4">Uncharacterized protein</fullName>
    </submittedName>
</protein>
<sequence>MELIKYSVSVLLNLAKYEKTASAVYDAEDSVSTLVDLMSIYRDKGGVIFTKICMLLAILGSEGHRKQEMCRDKRLVDKLQSIHALVLRKHRMQVTRARMVARTSLNATLPSRLHGPKVAKVRPAWVLRRDSLHEIEDPLAALSFLLNTLHIGPK</sequence>
<evidence type="ECO:0000256" key="2">
    <source>
        <dbReference type="ARBA" id="ARBA00022490"/>
    </source>
</evidence>
<dbReference type="PANTHER" id="PTHR22706">
    <property type="entry name" value="ASSEMBLY FACTOR FOR SPINDLE MICROTUBULES"/>
    <property type="match status" value="1"/>
</dbReference>
<dbReference type="GO" id="GO:0005737">
    <property type="term" value="C:cytoplasm"/>
    <property type="evidence" value="ECO:0007669"/>
    <property type="project" value="UniProtKB-SubCell"/>
</dbReference>
<gene>
    <name evidence="4" type="ORF">V1264_006632</name>
</gene>
<organism evidence="4 5">
    <name type="scientific">Littorina saxatilis</name>
    <dbReference type="NCBI Taxonomy" id="31220"/>
    <lineage>
        <taxon>Eukaryota</taxon>
        <taxon>Metazoa</taxon>
        <taxon>Spiralia</taxon>
        <taxon>Lophotrochozoa</taxon>
        <taxon>Mollusca</taxon>
        <taxon>Gastropoda</taxon>
        <taxon>Caenogastropoda</taxon>
        <taxon>Littorinimorpha</taxon>
        <taxon>Littorinoidea</taxon>
        <taxon>Littorinidae</taxon>
        <taxon>Littorina</taxon>
    </lineage>
</organism>
<evidence type="ECO:0000256" key="1">
    <source>
        <dbReference type="ARBA" id="ARBA00004496"/>
    </source>
</evidence>
<dbReference type="GO" id="GO:0000922">
    <property type="term" value="C:spindle pole"/>
    <property type="evidence" value="ECO:0007669"/>
    <property type="project" value="TreeGrafter"/>
</dbReference>
<dbReference type="Proteomes" id="UP001374579">
    <property type="component" value="Unassembled WGS sequence"/>
</dbReference>
<dbReference type="PANTHER" id="PTHR22706:SF1">
    <property type="entry name" value="ASSEMBLY FACTOR FOR SPINDLE MICROTUBULES"/>
    <property type="match status" value="1"/>
</dbReference>
<evidence type="ECO:0000313" key="4">
    <source>
        <dbReference type="EMBL" id="KAK7095187.1"/>
    </source>
</evidence>
<accession>A0AAN9AY25</accession>
<dbReference type="GO" id="GO:0000278">
    <property type="term" value="P:mitotic cell cycle"/>
    <property type="evidence" value="ECO:0007669"/>
    <property type="project" value="TreeGrafter"/>
</dbReference>
<dbReference type="GO" id="GO:0051295">
    <property type="term" value="P:establishment of meiotic spindle localization"/>
    <property type="evidence" value="ECO:0007669"/>
    <property type="project" value="TreeGrafter"/>
</dbReference>
<keyword evidence="5" id="KW-1185">Reference proteome</keyword>
<name>A0AAN9AY25_9CAEN</name>
<proteinExistence type="predicted"/>
<dbReference type="GO" id="GO:0005516">
    <property type="term" value="F:calmodulin binding"/>
    <property type="evidence" value="ECO:0007669"/>
    <property type="project" value="UniProtKB-KW"/>
</dbReference>
<comment type="subcellular location">
    <subcellularLocation>
        <location evidence="1">Cytoplasm</location>
    </subcellularLocation>
</comment>
<comment type="caution">
    <text evidence="4">The sequence shown here is derived from an EMBL/GenBank/DDBJ whole genome shotgun (WGS) entry which is preliminary data.</text>
</comment>
<dbReference type="AlphaFoldDB" id="A0AAN9AY25"/>
<keyword evidence="3" id="KW-0112">Calmodulin-binding</keyword>
<dbReference type="InterPro" id="IPR051185">
    <property type="entry name" value="ASPM"/>
</dbReference>
<reference evidence="4 5" key="1">
    <citation type="submission" date="2024-02" db="EMBL/GenBank/DDBJ databases">
        <title>Chromosome-scale genome assembly of the rough periwinkle Littorina saxatilis.</title>
        <authorList>
            <person name="De Jode A."/>
            <person name="Faria R."/>
            <person name="Formenti G."/>
            <person name="Sims Y."/>
            <person name="Smith T.P."/>
            <person name="Tracey A."/>
            <person name="Wood J.M.D."/>
            <person name="Zagrodzka Z.B."/>
            <person name="Johannesson K."/>
            <person name="Butlin R.K."/>
            <person name="Leder E.H."/>
        </authorList>
    </citation>
    <scope>NUCLEOTIDE SEQUENCE [LARGE SCALE GENOMIC DNA]</scope>
    <source>
        <strain evidence="4">Snail1</strain>
        <tissue evidence="4">Muscle</tissue>
    </source>
</reference>
<dbReference type="EMBL" id="JBAMIC010000018">
    <property type="protein sequence ID" value="KAK7095187.1"/>
    <property type="molecule type" value="Genomic_DNA"/>
</dbReference>